<protein>
    <submittedName>
        <fullName evidence="1">Uncharacterized protein</fullName>
    </submittedName>
</protein>
<comment type="caution">
    <text evidence="1">The sequence shown here is derived from an EMBL/GenBank/DDBJ whole genome shotgun (WGS) entry which is preliminary data.</text>
</comment>
<name>A0A8X6MK36_9ARAC</name>
<dbReference type="Proteomes" id="UP000886998">
    <property type="component" value="Unassembled WGS sequence"/>
</dbReference>
<gene>
    <name evidence="1" type="primary">NCL1_18305</name>
    <name evidence="1" type="ORF">TNIN_319051</name>
</gene>
<sequence>MDNCLKKMGWLKQKCVELNEASEKTNSKTTRTIGGSDISRHQRAYIVKVSLSQYTERQRLTKMKSEEKVRNYDSSYLFHYLAFTPVGSEYES</sequence>
<evidence type="ECO:0000313" key="1">
    <source>
        <dbReference type="EMBL" id="GFS60399.1"/>
    </source>
</evidence>
<reference evidence="1" key="1">
    <citation type="submission" date="2020-08" db="EMBL/GenBank/DDBJ databases">
        <title>Multicomponent nature underlies the extraordinary mechanical properties of spider dragline silk.</title>
        <authorList>
            <person name="Kono N."/>
            <person name="Nakamura H."/>
            <person name="Mori M."/>
            <person name="Yoshida Y."/>
            <person name="Ohtoshi R."/>
            <person name="Malay A.D."/>
            <person name="Moran D.A.P."/>
            <person name="Tomita M."/>
            <person name="Numata K."/>
            <person name="Arakawa K."/>
        </authorList>
    </citation>
    <scope>NUCLEOTIDE SEQUENCE</scope>
</reference>
<evidence type="ECO:0000313" key="2">
    <source>
        <dbReference type="Proteomes" id="UP000886998"/>
    </source>
</evidence>
<dbReference type="AlphaFoldDB" id="A0A8X6MK36"/>
<organism evidence="1 2">
    <name type="scientific">Trichonephila inaurata madagascariensis</name>
    <dbReference type="NCBI Taxonomy" id="2747483"/>
    <lineage>
        <taxon>Eukaryota</taxon>
        <taxon>Metazoa</taxon>
        <taxon>Ecdysozoa</taxon>
        <taxon>Arthropoda</taxon>
        <taxon>Chelicerata</taxon>
        <taxon>Arachnida</taxon>
        <taxon>Araneae</taxon>
        <taxon>Araneomorphae</taxon>
        <taxon>Entelegynae</taxon>
        <taxon>Araneoidea</taxon>
        <taxon>Nephilidae</taxon>
        <taxon>Trichonephila</taxon>
        <taxon>Trichonephila inaurata</taxon>
    </lineage>
</organism>
<proteinExistence type="predicted"/>
<keyword evidence="2" id="KW-1185">Reference proteome</keyword>
<dbReference type="EMBL" id="BMAV01027575">
    <property type="protein sequence ID" value="GFS60399.1"/>
    <property type="molecule type" value="Genomic_DNA"/>
</dbReference>
<accession>A0A8X6MK36</accession>